<dbReference type="Proteomes" id="UP000251002">
    <property type="component" value="Unassembled WGS sequence"/>
</dbReference>
<evidence type="ECO:0000259" key="5">
    <source>
        <dbReference type="PROSITE" id="PS51192"/>
    </source>
</evidence>
<dbReference type="EMBL" id="QLZR01000001">
    <property type="protein sequence ID" value="RAZ81492.1"/>
    <property type="molecule type" value="Genomic_DNA"/>
</dbReference>
<keyword evidence="7" id="KW-0347">Helicase</keyword>
<dbReference type="GO" id="GO:0005524">
    <property type="term" value="F:ATP binding"/>
    <property type="evidence" value="ECO:0007669"/>
    <property type="project" value="InterPro"/>
</dbReference>
<dbReference type="SMART" id="SM00490">
    <property type="entry name" value="HELICc"/>
    <property type="match status" value="1"/>
</dbReference>
<dbReference type="InterPro" id="IPR007527">
    <property type="entry name" value="Znf_SWIM"/>
</dbReference>
<keyword evidence="8" id="KW-1185">Reference proteome</keyword>
<feature type="domain" description="Helicase ATP-binding" evidence="5">
    <location>
        <begin position="606"/>
        <end position="769"/>
    </location>
</feature>
<dbReference type="InterPro" id="IPR014001">
    <property type="entry name" value="Helicase_ATP-bd"/>
</dbReference>
<dbReference type="Pfam" id="PF00176">
    <property type="entry name" value="SNF2-rel_dom"/>
    <property type="match status" value="1"/>
</dbReference>
<keyword evidence="1" id="KW-0378">Hydrolase</keyword>
<organism evidence="7 8">
    <name type="scientific">Planococcus halotolerans</name>
    <dbReference type="NCBI Taxonomy" id="2233542"/>
    <lineage>
        <taxon>Bacteria</taxon>
        <taxon>Bacillati</taxon>
        <taxon>Bacillota</taxon>
        <taxon>Bacilli</taxon>
        <taxon>Bacillales</taxon>
        <taxon>Caryophanaceae</taxon>
        <taxon>Planococcus</taxon>
    </lineage>
</organism>
<feature type="domain" description="SWIM-type" evidence="4">
    <location>
        <begin position="53"/>
        <end position="92"/>
    </location>
</feature>
<dbReference type="SUPFAM" id="SSF52540">
    <property type="entry name" value="P-loop containing nucleoside triphosphate hydrolases"/>
    <property type="match status" value="2"/>
</dbReference>
<keyword evidence="7" id="KW-0067">ATP-binding</keyword>
<keyword evidence="2" id="KW-0479">Metal-binding</keyword>
<comment type="caution">
    <text evidence="7">The sequence shown here is derived from an EMBL/GenBank/DDBJ whole genome shotgun (WGS) entry which is preliminary data.</text>
</comment>
<evidence type="ECO:0000256" key="2">
    <source>
        <dbReference type="PROSITE-ProRule" id="PRU00325"/>
    </source>
</evidence>
<dbReference type="Pfam" id="PF00271">
    <property type="entry name" value="Helicase_C"/>
    <property type="match status" value="1"/>
</dbReference>
<dbReference type="PROSITE" id="PS51194">
    <property type="entry name" value="HELICASE_CTER"/>
    <property type="match status" value="1"/>
</dbReference>
<keyword evidence="3" id="KW-0175">Coiled coil</keyword>
<keyword evidence="2" id="KW-0862">Zinc</keyword>
<dbReference type="GO" id="GO:0004386">
    <property type="term" value="F:helicase activity"/>
    <property type="evidence" value="ECO:0007669"/>
    <property type="project" value="UniProtKB-KW"/>
</dbReference>
<dbReference type="SMART" id="SM00487">
    <property type="entry name" value="DEXDc"/>
    <property type="match status" value="1"/>
</dbReference>
<evidence type="ECO:0000313" key="8">
    <source>
        <dbReference type="Proteomes" id="UP000251002"/>
    </source>
</evidence>
<dbReference type="CDD" id="cd18793">
    <property type="entry name" value="SF2_C_SNF"/>
    <property type="match status" value="1"/>
</dbReference>
<dbReference type="InterPro" id="IPR049730">
    <property type="entry name" value="SNF2/RAD54-like_C"/>
</dbReference>
<dbReference type="PROSITE" id="PS50966">
    <property type="entry name" value="ZF_SWIM"/>
    <property type="match status" value="1"/>
</dbReference>
<dbReference type="Pfam" id="PF08455">
    <property type="entry name" value="SNF2_assoc"/>
    <property type="match status" value="1"/>
</dbReference>
<dbReference type="InterPro" id="IPR027417">
    <property type="entry name" value="P-loop_NTPase"/>
</dbReference>
<keyword evidence="2" id="KW-0863">Zinc-finger</keyword>
<dbReference type="InterPro" id="IPR000330">
    <property type="entry name" value="SNF2_N"/>
</dbReference>
<keyword evidence="7" id="KW-0547">Nucleotide-binding</keyword>
<dbReference type="Gene3D" id="3.40.50.10810">
    <property type="entry name" value="Tandem AAA-ATPase domain"/>
    <property type="match status" value="1"/>
</dbReference>
<gene>
    <name evidence="7" type="ORF">DP120_04255</name>
</gene>
<dbReference type="AlphaFoldDB" id="A0A365L7U8"/>
<evidence type="ECO:0000313" key="7">
    <source>
        <dbReference type="EMBL" id="RAZ81492.1"/>
    </source>
</evidence>
<dbReference type="FunFam" id="3.40.50.300:FF:000533">
    <property type="entry name" value="Helicase, Snf2 family"/>
    <property type="match status" value="1"/>
</dbReference>
<accession>A0A365L7U8</accession>
<dbReference type="PANTHER" id="PTHR10799">
    <property type="entry name" value="SNF2/RAD54 HELICASE FAMILY"/>
    <property type="match status" value="1"/>
</dbReference>
<dbReference type="PROSITE" id="PS51192">
    <property type="entry name" value="HELICASE_ATP_BIND_1"/>
    <property type="match status" value="1"/>
</dbReference>
<dbReference type="InterPro" id="IPR001650">
    <property type="entry name" value="Helicase_C-like"/>
</dbReference>
<evidence type="ECO:0000256" key="1">
    <source>
        <dbReference type="ARBA" id="ARBA00022801"/>
    </source>
</evidence>
<feature type="coiled-coil region" evidence="3">
    <location>
        <begin position="1003"/>
        <end position="1030"/>
    </location>
</feature>
<protein>
    <submittedName>
        <fullName evidence="7">Helicase SNF</fullName>
    </submittedName>
</protein>
<dbReference type="InterPro" id="IPR013663">
    <property type="entry name" value="Helicase_SWF/SNF/SWI_bac"/>
</dbReference>
<proteinExistence type="predicted"/>
<name>A0A365L7U8_9BACL</name>
<evidence type="ECO:0000256" key="3">
    <source>
        <dbReference type="SAM" id="Coils"/>
    </source>
</evidence>
<dbReference type="InterPro" id="IPR038718">
    <property type="entry name" value="SNF2-like_sf"/>
</dbReference>
<dbReference type="GO" id="GO:0008270">
    <property type="term" value="F:zinc ion binding"/>
    <property type="evidence" value="ECO:0007669"/>
    <property type="project" value="UniProtKB-KW"/>
</dbReference>
<dbReference type="Gene3D" id="3.40.50.300">
    <property type="entry name" value="P-loop containing nucleotide triphosphate hydrolases"/>
    <property type="match status" value="1"/>
</dbReference>
<feature type="domain" description="Helicase C-terminal" evidence="6">
    <location>
        <begin position="879"/>
        <end position="1040"/>
    </location>
</feature>
<evidence type="ECO:0000259" key="6">
    <source>
        <dbReference type="PROSITE" id="PS51194"/>
    </source>
</evidence>
<reference evidence="7 8" key="1">
    <citation type="submission" date="2018-06" db="EMBL/GenBank/DDBJ databases">
        <title>The draft genome sequences of strains SCU63 and S1.</title>
        <authorList>
            <person name="Gan L."/>
        </authorList>
    </citation>
    <scope>NUCLEOTIDE SEQUENCE [LARGE SCALE GENOMIC DNA]</scope>
    <source>
        <strain evidence="7 8">SCU63</strain>
    </source>
</reference>
<dbReference type="GO" id="GO:0016787">
    <property type="term" value="F:hydrolase activity"/>
    <property type="evidence" value="ECO:0007669"/>
    <property type="project" value="UniProtKB-KW"/>
</dbReference>
<dbReference type="RefSeq" id="WP_112222110.1">
    <property type="nucleotide sequence ID" value="NZ_CP196859.1"/>
</dbReference>
<evidence type="ECO:0000259" key="4">
    <source>
        <dbReference type="PROSITE" id="PS50966"/>
    </source>
</evidence>
<sequence length="1046" mass="118371">MNTLLNDYRIKKLCGMAAYRKGKAYFDAGKVALEPLSENTSVVKAEVQANGIFEVSVKEEQDETIFASCSCPPVGFVSTYCQHIAATLLAINEVQQQELQKTQRLMELFGDKNMRPSKKQLHFDDRPVLEINLLLHSAEAEDGERFFSAKLSAGMDGAVPIRNAGAFLQAVDQGVSYPISPDLTYSREAFSFTTETDALLRELMKINGAVTGRGRIIIPASSWDTLVKLLAEIPSVNIGHKGRIYRGLRFDTDLPLIFRFEAAGNAGYLLTAEGLEQITVMKSYGLAISGGAFVKLPPDDCRRLEELKELMEGSAELEITPAQGDYFMESVIPGLERLGEVHMAAAVTGRLEETPLSAKLYLDRIRNRLLAGVEFHYGQLVINPCEEAEDEIRHLPGVRRQRAKEERIMELMKNSLFTQTDGGFYMQDEEAEYDFLFHTIPQLEELMQVYATTAVKMRVQKNYLGPKVKVEVKERTDWLAFKLEPGEIPEAEIRLVLAALKEKRKYYRIPNGTLLSLETPEFIALNDLMLELGNEEQWFGDEIRLPLIQGLQLVTSLEESELLDPGADFAKLLQNLSNPEEVGFEIPEPLAEVLRDYQKAGFNWLKALAKYRFGGILADDMGLGKTLQSIAFIQSELAEIRRRKAPVLIVAPSSLTYNWLEEFAKFTPDINAVIIDGNKTRRTKRFAENEEADVLITSYPSLRMDGALYKGKTFHTLFLDEAQAFKNPVTQTAKAVKAIEADYRFALTGTPIENSLDELWSIFHVVFPELLPNRMRFAEMRRTSIAKRVRPFILRRVKQDVLKELPDKVETLQFSELYPAQKKYYAAYLAELKQEALKHLNKDSLQKNRIKILAGLTRLRQLCCHPSLFVEDYQGGSAKFDQLMEIVESSRMAGRRVLVFSQFTQMLQLIGNRLTREGRPYFYLDGQTPPQERVEMCSRFNEGEGDLFLISLKAGGTGLNLTGADTVILYDLWWNPAVEQQAASRAHRMGQQHTVQVIRMVAKGTIEEKITELQEKKKNLIDEVIQSGQEPLAAMTEDDIRELLMI</sequence>